<dbReference type="EMBL" id="KQ434931">
    <property type="protein sequence ID" value="KZC11769.1"/>
    <property type="molecule type" value="Genomic_DNA"/>
</dbReference>
<feature type="non-terminal residue" evidence="2">
    <location>
        <position position="1"/>
    </location>
</feature>
<organism evidence="2 3">
    <name type="scientific">Dufourea novaeangliae</name>
    <name type="common">Sweat bee</name>
    <dbReference type="NCBI Taxonomy" id="178035"/>
    <lineage>
        <taxon>Eukaryota</taxon>
        <taxon>Metazoa</taxon>
        <taxon>Ecdysozoa</taxon>
        <taxon>Arthropoda</taxon>
        <taxon>Hexapoda</taxon>
        <taxon>Insecta</taxon>
        <taxon>Pterygota</taxon>
        <taxon>Neoptera</taxon>
        <taxon>Endopterygota</taxon>
        <taxon>Hymenoptera</taxon>
        <taxon>Apocrita</taxon>
        <taxon>Aculeata</taxon>
        <taxon>Apoidea</taxon>
        <taxon>Anthophila</taxon>
        <taxon>Halictidae</taxon>
        <taxon>Rophitinae</taxon>
        <taxon>Dufourea</taxon>
    </lineage>
</organism>
<name>A0A154PIU1_DUFNO</name>
<gene>
    <name evidence="2" type="ORF">WN55_03605</name>
</gene>
<keyword evidence="1" id="KW-0175">Coiled coil</keyword>
<dbReference type="Proteomes" id="UP000076502">
    <property type="component" value="Unassembled WGS sequence"/>
</dbReference>
<dbReference type="Gene3D" id="1.20.5.340">
    <property type="match status" value="1"/>
</dbReference>
<evidence type="ECO:0000313" key="2">
    <source>
        <dbReference type="EMBL" id="KZC11769.1"/>
    </source>
</evidence>
<keyword evidence="3" id="KW-1185">Reference proteome</keyword>
<accession>A0A154PIU1</accession>
<sequence>LQRSHCEIKNAEKVLTDIENKTSNCRDRYSSLTTELKKDVRKIEEEVKTLQNQISTLSVRREALKSEVIKQQEDYQTTLNNFTRELESKKALFCRLMFYLKRRFFYSKYFFFIF</sequence>
<evidence type="ECO:0000313" key="3">
    <source>
        <dbReference type="Proteomes" id="UP000076502"/>
    </source>
</evidence>
<dbReference type="AlphaFoldDB" id="A0A154PIU1"/>
<reference evidence="2 3" key="1">
    <citation type="submission" date="2015-07" db="EMBL/GenBank/DDBJ databases">
        <title>The genome of Dufourea novaeangliae.</title>
        <authorList>
            <person name="Pan H."/>
            <person name="Kapheim K."/>
        </authorList>
    </citation>
    <scope>NUCLEOTIDE SEQUENCE [LARGE SCALE GENOMIC DNA]</scope>
    <source>
        <strain evidence="2">0120121106</strain>
        <tissue evidence="2">Whole body</tissue>
    </source>
</reference>
<dbReference type="OrthoDB" id="7634477at2759"/>
<protein>
    <submittedName>
        <fullName evidence="2">Uncharacterized protein</fullName>
    </submittedName>
</protein>
<proteinExistence type="predicted"/>
<feature type="coiled-coil region" evidence="1">
    <location>
        <begin position="1"/>
        <end position="67"/>
    </location>
</feature>
<evidence type="ECO:0000256" key="1">
    <source>
        <dbReference type="SAM" id="Coils"/>
    </source>
</evidence>